<feature type="binding site" evidence="11">
    <location>
        <position position="102"/>
    </location>
    <ligand>
        <name>S-adenosyl-L-methionine</name>
        <dbReference type="ChEBI" id="CHEBI:59789"/>
    </ligand>
</feature>
<keyword evidence="3 11" id="KW-0808">Transferase</keyword>
<feature type="region of interest" description="Disordered" evidence="12">
    <location>
        <begin position="1"/>
        <end position="45"/>
    </location>
</feature>
<keyword evidence="4 11" id="KW-0949">S-adenosyl-L-methionine</keyword>
<evidence type="ECO:0000256" key="12">
    <source>
        <dbReference type="SAM" id="MobiDB-lite"/>
    </source>
</evidence>
<evidence type="ECO:0000259" key="13">
    <source>
        <dbReference type="Pfam" id="PF01728"/>
    </source>
</evidence>
<evidence type="ECO:0000313" key="15">
    <source>
        <dbReference type="Proteomes" id="UP001320272"/>
    </source>
</evidence>
<dbReference type="EC" id="2.1.1.166" evidence="6 11"/>
<sequence length="246" mass="26566">MARSTSSSRNGASDGSRRQQPGVSKGSASKGSAGKSNASKSNASKSSAGWLKEHFDDRFVQQSWQDGYRSRASYKLLALDEKDRLFKPGMSVIDLGAAPGGWSQVAADRVGPEGMVIASDILEMDALAGVEFIQGDFTEEAVLEAILATLDGRPVDLVMSDMAPNMSGMSAIDQPQAMYLVELALDLARQTLRPGGRFLAKVFQGEGFDAYLKELRESFTKVVTRKPEASRARSREVYLLADGFRG</sequence>
<dbReference type="GO" id="GO:0032259">
    <property type="term" value="P:methylation"/>
    <property type="evidence" value="ECO:0007669"/>
    <property type="project" value="UniProtKB-KW"/>
</dbReference>
<dbReference type="InterPro" id="IPR015507">
    <property type="entry name" value="rRNA-MeTfrase_E"/>
</dbReference>
<feature type="binding site" evidence="11">
    <location>
        <position position="136"/>
    </location>
    <ligand>
        <name>S-adenosyl-L-methionine</name>
        <dbReference type="ChEBI" id="CHEBI:59789"/>
    </ligand>
</feature>
<protein>
    <recommendedName>
        <fullName evidence="7 11">Ribosomal RNA large subunit methyltransferase E</fullName>
        <ecNumber evidence="6 11">2.1.1.166</ecNumber>
    </recommendedName>
    <alternativeName>
        <fullName evidence="9 11">23S rRNA Um2552 methyltransferase</fullName>
    </alternativeName>
    <alternativeName>
        <fullName evidence="8 11">rRNA (uridine-2'-O-)-methyltransferase</fullName>
    </alternativeName>
</protein>
<evidence type="ECO:0000256" key="3">
    <source>
        <dbReference type="ARBA" id="ARBA00022679"/>
    </source>
</evidence>
<keyword evidence="1 11" id="KW-0698">rRNA processing</keyword>
<dbReference type="InterPro" id="IPR029063">
    <property type="entry name" value="SAM-dependent_MTases_sf"/>
</dbReference>
<evidence type="ECO:0000256" key="5">
    <source>
        <dbReference type="ARBA" id="ARBA00037569"/>
    </source>
</evidence>
<feature type="compositionally biased region" description="Low complexity" evidence="12">
    <location>
        <begin position="24"/>
        <end position="45"/>
    </location>
</feature>
<comment type="subcellular location">
    <subcellularLocation>
        <location evidence="11">Cytoplasm</location>
    </subcellularLocation>
</comment>
<evidence type="ECO:0000256" key="2">
    <source>
        <dbReference type="ARBA" id="ARBA00022603"/>
    </source>
</evidence>
<feature type="compositionally biased region" description="Polar residues" evidence="12">
    <location>
        <begin position="1"/>
        <end position="22"/>
    </location>
</feature>
<accession>A0ABS9AX15</accession>
<dbReference type="InterPro" id="IPR050082">
    <property type="entry name" value="RNA_methyltr_RlmE"/>
</dbReference>
<evidence type="ECO:0000313" key="14">
    <source>
        <dbReference type="EMBL" id="MCE8025990.1"/>
    </source>
</evidence>
<dbReference type="GO" id="GO:0008168">
    <property type="term" value="F:methyltransferase activity"/>
    <property type="evidence" value="ECO:0007669"/>
    <property type="project" value="UniProtKB-KW"/>
</dbReference>
<dbReference type="InterPro" id="IPR002877">
    <property type="entry name" value="RNA_MeTrfase_FtsJ_dom"/>
</dbReference>
<evidence type="ECO:0000256" key="9">
    <source>
        <dbReference type="ARBA" id="ARBA00042745"/>
    </source>
</evidence>
<name>A0ABS9AX15_9GAMM</name>
<feature type="binding site" evidence="11">
    <location>
        <position position="120"/>
    </location>
    <ligand>
        <name>S-adenosyl-L-methionine</name>
        <dbReference type="ChEBI" id="CHEBI:59789"/>
    </ligand>
</feature>
<dbReference type="Proteomes" id="UP001320272">
    <property type="component" value="Unassembled WGS sequence"/>
</dbReference>
<comment type="similarity">
    <text evidence="11">Belongs to the class I-like SAM-binding methyltransferase superfamily. RNA methyltransferase RlmE family.</text>
</comment>
<dbReference type="EMBL" id="JABFTV010000010">
    <property type="protein sequence ID" value="MCE8025990.1"/>
    <property type="molecule type" value="Genomic_DNA"/>
</dbReference>
<feature type="active site" description="Proton acceptor" evidence="11">
    <location>
        <position position="201"/>
    </location>
</feature>
<keyword evidence="11" id="KW-0963">Cytoplasm</keyword>
<proteinExistence type="inferred from homology"/>
<keyword evidence="15" id="KW-1185">Reference proteome</keyword>
<dbReference type="PIRSF" id="PIRSF005461">
    <property type="entry name" value="23S_rRNA_mtase"/>
    <property type="match status" value="1"/>
</dbReference>
<feature type="binding site" evidence="11">
    <location>
        <position position="100"/>
    </location>
    <ligand>
        <name>S-adenosyl-L-methionine</name>
        <dbReference type="ChEBI" id="CHEBI:59789"/>
    </ligand>
</feature>
<comment type="caution">
    <text evidence="14">The sequence shown here is derived from an EMBL/GenBank/DDBJ whole genome shotgun (WGS) entry which is preliminary data.</text>
</comment>
<dbReference type="PANTHER" id="PTHR10920">
    <property type="entry name" value="RIBOSOMAL RNA METHYLTRANSFERASE"/>
    <property type="match status" value="1"/>
</dbReference>
<dbReference type="HAMAP" id="MF_01547">
    <property type="entry name" value="RNA_methyltr_E"/>
    <property type="match status" value="1"/>
</dbReference>
<dbReference type="Gene3D" id="3.40.50.150">
    <property type="entry name" value="Vaccinia Virus protein VP39"/>
    <property type="match status" value="1"/>
</dbReference>
<gene>
    <name evidence="11 14" type="primary">rlmE</name>
    <name evidence="11" type="synonym">ftsJ</name>
    <name evidence="11" type="synonym">rrmJ</name>
    <name evidence="14" type="ORF">HOP59_17840</name>
</gene>
<evidence type="ECO:0000256" key="1">
    <source>
        <dbReference type="ARBA" id="ARBA00022552"/>
    </source>
</evidence>
<feature type="domain" description="Ribosomal RNA methyltransferase FtsJ" evidence="13">
    <location>
        <begin position="68"/>
        <end position="244"/>
    </location>
</feature>
<evidence type="ECO:0000256" key="8">
    <source>
        <dbReference type="ARBA" id="ARBA00041995"/>
    </source>
</evidence>
<dbReference type="PANTHER" id="PTHR10920:SF18">
    <property type="entry name" value="RRNA METHYLTRANSFERASE 2, MITOCHONDRIAL"/>
    <property type="match status" value="1"/>
</dbReference>
<evidence type="ECO:0000256" key="11">
    <source>
        <dbReference type="HAMAP-Rule" id="MF_01547"/>
    </source>
</evidence>
<comment type="function">
    <text evidence="5 11">Specifically methylates the uridine in position 2552 of 23S rRNA at the 2'-O position of the ribose in the fully assembled 50S ribosomal subunit.</text>
</comment>
<evidence type="ECO:0000256" key="6">
    <source>
        <dbReference type="ARBA" id="ARBA00038861"/>
    </source>
</evidence>
<dbReference type="SUPFAM" id="SSF53335">
    <property type="entry name" value="S-adenosyl-L-methionine-dependent methyltransferases"/>
    <property type="match status" value="1"/>
</dbReference>
<keyword evidence="2 11" id="KW-0489">Methyltransferase</keyword>
<dbReference type="NCBIfam" id="NF008390">
    <property type="entry name" value="PRK11188.1"/>
    <property type="match status" value="1"/>
</dbReference>
<comment type="catalytic activity">
    <reaction evidence="10 11">
        <text>uridine(2552) in 23S rRNA + S-adenosyl-L-methionine = 2'-O-methyluridine(2552) in 23S rRNA + S-adenosyl-L-homocysteine + H(+)</text>
        <dbReference type="Rhea" id="RHEA:42720"/>
        <dbReference type="Rhea" id="RHEA-COMP:10202"/>
        <dbReference type="Rhea" id="RHEA-COMP:10203"/>
        <dbReference type="ChEBI" id="CHEBI:15378"/>
        <dbReference type="ChEBI" id="CHEBI:57856"/>
        <dbReference type="ChEBI" id="CHEBI:59789"/>
        <dbReference type="ChEBI" id="CHEBI:65315"/>
        <dbReference type="ChEBI" id="CHEBI:74478"/>
        <dbReference type="EC" id="2.1.1.166"/>
    </reaction>
</comment>
<feature type="binding site" evidence="11">
    <location>
        <position position="161"/>
    </location>
    <ligand>
        <name>S-adenosyl-L-methionine</name>
        <dbReference type="ChEBI" id="CHEBI:59789"/>
    </ligand>
</feature>
<evidence type="ECO:0000256" key="10">
    <source>
        <dbReference type="ARBA" id="ARBA00048970"/>
    </source>
</evidence>
<reference evidence="14 15" key="1">
    <citation type="journal article" date="2021" name="Front. Microbiol.">
        <title>Aerobic Denitrification and Heterotrophic Sulfur Oxidation in the Genus Halomonas Revealed by Six Novel Species Characterizations and Genome-Based Analysis.</title>
        <authorList>
            <person name="Wang L."/>
            <person name="Shao Z."/>
        </authorList>
    </citation>
    <scope>NUCLEOTIDE SEQUENCE [LARGE SCALE GENOMIC DNA]</scope>
    <source>
        <strain evidence="14 15">MCCC 1A11058</strain>
    </source>
</reference>
<evidence type="ECO:0000256" key="4">
    <source>
        <dbReference type="ARBA" id="ARBA00022691"/>
    </source>
</evidence>
<dbReference type="Pfam" id="PF01728">
    <property type="entry name" value="FtsJ"/>
    <property type="match status" value="1"/>
</dbReference>
<organism evidence="14 15">
    <name type="scientific">Billgrantia aerodenitrificans</name>
    <dbReference type="NCBI Taxonomy" id="2733483"/>
    <lineage>
        <taxon>Bacteria</taxon>
        <taxon>Pseudomonadati</taxon>
        <taxon>Pseudomonadota</taxon>
        <taxon>Gammaproteobacteria</taxon>
        <taxon>Oceanospirillales</taxon>
        <taxon>Halomonadaceae</taxon>
        <taxon>Billgrantia</taxon>
    </lineage>
</organism>
<evidence type="ECO:0000256" key="7">
    <source>
        <dbReference type="ARBA" id="ARBA00041129"/>
    </source>
</evidence>
<dbReference type="RefSeq" id="WP_010625707.1">
    <property type="nucleotide sequence ID" value="NZ_JABFTV010000010.1"/>
</dbReference>